<keyword evidence="1" id="KW-0472">Membrane</keyword>
<keyword evidence="1" id="KW-1133">Transmembrane helix</keyword>
<dbReference type="Proteomes" id="UP000054815">
    <property type="component" value="Unassembled WGS sequence"/>
</dbReference>
<accession>A0A0V0XYX5</accession>
<feature type="transmembrane region" description="Helical" evidence="1">
    <location>
        <begin position="32"/>
        <end position="51"/>
    </location>
</feature>
<sequence>MTADKHAYLCFPCSHPHSFFSSLFTCFARRRFYFFAIFVAFVLADIPELPLAPNRSGSMSLVYEGRAYKLKCAGLEYFGIRQKRLRWFHMDKPCCNISDQAECSHRELSETKPIPAIYDEEASATSAVPLTFRHFPPFKLVKSTMYSHRSKQYPDHITSEPI</sequence>
<evidence type="ECO:0000256" key="1">
    <source>
        <dbReference type="SAM" id="Phobius"/>
    </source>
</evidence>
<dbReference type="EMBL" id="JYDU01000095">
    <property type="protein sequence ID" value="KRX93159.1"/>
    <property type="molecule type" value="Genomic_DNA"/>
</dbReference>
<reference evidence="2 3" key="1">
    <citation type="submission" date="2015-01" db="EMBL/GenBank/DDBJ databases">
        <title>Evolution of Trichinella species and genotypes.</title>
        <authorList>
            <person name="Korhonen P.K."/>
            <person name="Edoardo P."/>
            <person name="Giuseppe L.R."/>
            <person name="Gasser R.B."/>
        </authorList>
    </citation>
    <scope>NUCLEOTIDE SEQUENCE [LARGE SCALE GENOMIC DNA]</scope>
    <source>
        <strain evidence="2">ISS141</strain>
    </source>
</reference>
<keyword evidence="1" id="KW-0812">Transmembrane</keyword>
<proteinExistence type="predicted"/>
<evidence type="ECO:0000313" key="3">
    <source>
        <dbReference type="Proteomes" id="UP000054815"/>
    </source>
</evidence>
<gene>
    <name evidence="2" type="ORF">T4E_7110</name>
</gene>
<name>A0A0V0XYX5_TRIPS</name>
<organism evidence="2 3">
    <name type="scientific">Trichinella pseudospiralis</name>
    <name type="common">Parasitic roundworm</name>
    <dbReference type="NCBI Taxonomy" id="6337"/>
    <lineage>
        <taxon>Eukaryota</taxon>
        <taxon>Metazoa</taxon>
        <taxon>Ecdysozoa</taxon>
        <taxon>Nematoda</taxon>
        <taxon>Enoplea</taxon>
        <taxon>Dorylaimia</taxon>
        <taxon>Trichinellida</taxon>
        <taxon>Trichinellidae</taxon>
        <taxon>Trichinella</taxon>
    </lineage>
</organism>
<dbReference type="AlphaFoldDB" id="A0A0V0XYX5"/>
<protein>
    <submittedName>
        <fullName evidence="2">Uncharacterized protein</fullName>
    </submittedName>
</protein>
<evidence type="ECO:0000313" key="2">
    <source>
        <dbReference type="EMBL" id="KRX93159.1"/>
    </source>
</evidence>
<comment type="caution">
    <text evidence="2">The sequence shown here is derived from an EMBL/GenBank/DDBJ whole genome shotgun (WGS) entry which is preliminary data.</text>
</comment>